<dbReference type="Gene3D" id="3.90.550.10">
    <property type="entry name" value="Spore Coat Polysaccharide Biosynthesis Protein SpsA, Chain A"/>
    <property type="match status" value="1"/>
</dbReference>
<evidence type="ECO:0000256" key="2">
    <source>
        <dbReference type="ARBA" id="ARBA00022679"/>
    </source>
</evidence>
<name>A0A1R1PR00_ZANCU</name>
<dbReference type="AlphaFoldDB" id="A0A1R1PR00"/>
<keyword evidence="4" id="KW-1185">Reference proteome</keyword>
<sequence length="310" mass="36490">MRMTMRELEQTYNRAQGYPYVFLSTEDLSDEFKMSILTMTNAPVYFSKIPSEQWGYPKKKNRVGSIFFGMSEKNKNIDRNLEEEMFKTRYILKFLHDHPVLKNVDYVWRVTPGASYYCALDIDPFLEMKKSKQKYGFVAFSKEMSDSEKFLGNVTEKWISENINNLAEKTMVNWNINDPSAKKRICRFSTSIEIFDTNFLRSSEYDSFMSAIDESGGIFKENWSIDGVRTALISTILKKNDVRWFEEIGYTDDDIRHCPKPHGMALKCVFCKWNKDGPYKSNCYKKFQNLTDIPKLTLLERIKDDEYAFL</sequence>
<accession>A0A1R1PR00</accession>
<dbReference type="GO" id="GO:0006487">
    <property type="term" value="P:protein N-linked glycosylation"/>
    <property type="evidence" value="ECO:0007669"/>
    <property type="project" value="TreeGrafter"/>
</dbReference>
<organism evidence="3 4">
    <name type="scientific">Zancudomyces culisetae</name>
    <name type="common">Gut fungus</name>
    <name type="synonym">Smittium culisetae</name>
    <dbReference type="NCBI Taxonomy" id="1213189"/>
    <lineage>
        <taxon>Eukaryota</taxon>
        <taxon>Fungi</taxon>
        <taxon>Fungi incertae sedis</taxon>
        <taxon>Zoopagomycota</taxon>
        <taxon>Kickxellomycotina</taxon>
        <taxon>Harpellomycetes</taxon>
        <taxon>Harpellales</taxon>
        <taxon>Legeriomycetaceae</taxon>
        <taxon>Zancudomyces</taxon>
    </lineage>
</organism>
<comment type="caution">
    <text evidence="3">The sequence shown here is derived from an EMBL/GenBank/DDBJ whole genome shotgun (WGS) entry which is preliminary data.</text>
</comment>
<dbReference type="GO" id="GO:0000032">
    <property type="term" value="P:cell wall mannoprotein biosynthetic process"/>
    <property type="evidence" value="ECO:0007669"/>
    <property type="project" value="TreeGrafter"/>
</dbReference>
<dbReference type="SUPFAM" id="SSF53448">
    <property type="entry name" value="Nucleotide-diphospho-sugar transferases"/>
    <property type="match status" value="1"/>
</dbReference>
<dbReference type="OrthoDB" id="439943at2759"/>
<dbReference type="Proteomes" id="UP000188320">
    <property type="component" value="Unassembled WGS sequence"/>
</dbReference>
<evidence type="ECO:0000313" key="4">
    <source>
        <dbReference type="Proteomes" id="UP000188320"/>
    </source>
</evidence>
<dbReference type="Pfam" id="PF01793">
    <property type="entry name" value="Glyco_transf_15"/>
    <property type="match status" value="1"/>
</dbReference>
<proteinExistence type="inferred from homology"/>
<dbReference type="PANTHER" id="PTHR31121:SF6">
    <property type="entry name" value="ALPHA-1,2 MANNOSYLTRANSFERASE KTR1"/>
    <property type="match status" value="1"/>
</dbReference>
<protein>
    <submittedName>
        <fullName evidence="3">O-glycoside alpha-1,2-mannosyltransferase-like protein</fullName>
    </submittedName>
</protein>
<reference evidence="4" key="1">
    <citation type="submission" date="2017-01" db="EMBL/GenBank/DDBJ databases">
        <authorList>
            <person name="Wang Y."/>
            <person name="White M."/>
            <person name="Kvist S."/>
            <person name="Moncalvo J.-M."/>
        </authorList>
    </citation>
    <scope>NUCLEOTIDE SEQUENCE [LARGE SCALE GENOMIC DNA]</scope>
    <source>
        <strain evidence="4">COL-18-3</strain>
    </source>
</reference>
<dbReference type="PANTHER" id="PTHR31121">
    <property type="entry name" value="ALPHA-1,2 MANNOSYLTRANSFERASE KTR1"/>
    <property type="match status" value="1"/>
</dbReference>
<dbReference type="GO" id="GO:0000026">
    <property type="term" value="F:alpha-1,2-mannosyltransferase activity"/>
    <property type="evidence" value="ECO:0007669"/>
    <property type="project" value="TreeGrafter"/>
</dbReference>
<evidence type="ECO:0000256" key="1">
    <source>
        <dbReference type="ARBA" id="ARBA00007677"/>
    </source>
</evidence>
<evidence type="ECO:0000313" key="3">
    <source>
        <dbReference type="EMBL" id="OMH83415.1"/>
    </source>
</evidence>
<dbReference type="EMBL" id="LSSK01000416">
    <property type="protein sequence ID" value="OMH83415.1"/>
    <property type="molecule type" value="Genomic_DNA"/>
</dbReference>
<dbReference type="InterPro" id="IPR002685">
    <property type="entry name" value="Glyco_trans_15"/>
</dbReference>
<comment type="similarity">
    <text evidence="1">Belongs to the glycosyltransferase 15 family.</text>
</comment>
<dbReference type="GO" id="GO:0016020">
    <property type="term" value="C:membrane"/>
    <property type="evidence" value="ECO:0007669"/>
    <property type="project" value="InterPro"/>
</dbReference>
<gene>
    <name evidence="3" type="ORF">AX774_g3081</name>
</gene>
<keyword evidence="2 3" id="KW-0808">Transferase</keyword>
<dbReference type="GO" id="GO:0005794">
    <property type="term" value="C:Golgi apparatus"/>
    <property type="evidence" value="ECO:0007669"/>
    <property type="project" value="TreeGrafter"/>
</dbReference>
<keyword evidence="3" id="KW-0328">Glycosyltransferase</keyword>
<dbReference type="InterPro" id="IPR029044">
    <property type="entry name" value="Nucleotide-diphossugar_trans"/>
</dbReference>